<dbReference type="Gene3D" id="3.40.50.1240">
    <property type="entry name" value="Phosphoglycerate mutase-like"/>
    <property type="match status" value="1"/>
</dbReference>
<keyword evidence="2" id="KW-1185">Reference proteome</keyword>
<protein>
    <submittedName>
        <fullName evidence="1">Broad specificity phosphatase PhoE</fullName>
    </submittedName>
</protein>
<comment type="caution">
    <text evidence="1">The sequence shown here is derived from an EMBL/GenBank/DDBJ whole genome shotgun (WGS) entry which is preliminary data.</text>
</comment>
<evidence type="ECO:0000313" key="2">
    <source>
        <dbReference type="Proteomes" id="UP000781958"/>
    </source>
</evidence>
<dbReference type="InterPro" id="IPR029033">
    <property type="entry name" value="His_PPase_superfam"/>
</dbReference>
<organism evidence="1 2">
    <name type="scientific">Azospirillum rugosum</name>
    <dbReference type="NCBI Taxonomy" id="416170"/>
    <lineage>
        <taxon>Bacteria</taxon>
        <taxon>Pseudomonadati</taxon>
        <taxon>Pseudomonadota</taxon>
        <taxon>Alphaproteobacteria</taxon>
        <taxon>Rhodospirillales</taxon>
        <taxon>Azospirillaceae</taxon>
        <taxon>Azospirillum</taxon>
    </lineage>
</organism>
<sequence length="180" mass="20452">MKIGLVRHFEVTLGIPNRQWMTPEQIAQWLADYDGAEIRLGSVDLGDVRWTRCISSDSPRALKTAQAIYPGPIVSTPMLREPALKPIARANIRMPFPFWKMMLRIAWATSHRSQRDAKTAFLNNVKTFANEVLPNSGENTLVVGHAGFMIFLRKELLRQGFKGPKFTVPENGKLYLFEKP</sequence>
<name>A0ABS4SDI3_9PROT</name>
<dbReference type="Proteomes" id="UP000781958">
    <property type="component" value="Unassembled WGS sequence"/>
</dbReference>
<accession>A0ABS4SDI3</accession>
<proteinExistence type="predicted"/>
<gene>
    <name evidence="1" type="ORF">J2851_000202</name>
</gene>
<dbReference type="EMBL" id="JAGINP010000001">
    <property type="protein sequence ID" value="MBP2290465.1"/>
    <property type="molecule type" value="Genomic_DNA"/>
</dbReference>
<reference evidence="1 2" key="1">
    <citation type="submission" date="2021-03" db="EMBL/GenBank/DDBJ databases">
        <title>Genomic Encyclopedia of Type Strains, Phase III (KMG-III): the genomes of soil and plant-associated and newly described type strains.</title>
        <authorList>
            <person name="Whitman W."/>
        </authorList>
    </citation>
    <scope>NUCLEOTIDE SEQUENCE [LARGE SCALE GENOMIC DNA]</scope>
    <source>
        <strain evidence="1 2">IMMIB AFH-6</strain>
    </source>
</reference>
<dbReference type="InterPro" id="IPR013078">
    <property type="entry name" value="His_Pase_superF_clade-1"/>
</dbReference>
<evidence type="ECO:0000313" key="1">
    <source>
        <dbReference type="EMBL" id="MBP2290465.1"/>
    </source>
</evidence>
<dbReference type="RefSeq" id="WP_376989712.1">
    <property type="nucleotide sequence ID" value="NZ_JBHSLM010000049.1"/>
</dbReference>
<dbReference type="SUPFAM" id="SSF53254">
    <property type="entry name" value="Phosphoglycerate mutase-like"/>
    <property type="match status" value="1"/>
</dbReference>
<dbReference type="Pfam" id="PF00300">
    <property type="entry name" value="His_Phos_1"/>
    <property type="match status" value="1"/>
</dbReference>